<dbReference type="Gene3D" id="1.20.140.10">
    <property type="entry name" value="Butyryl-CoA Dehydrogenase, subunit A, domain 3"/>
    <property type="match status" value="1"/>
</dbReference>
<dbReference type="InterPro" id="IPR009100">
    <property type="entry name" value="AcylCoA_DH/oxidase_NM_dom_sf"/>
</dbReference>
<evidence type="ECO:0000259" key="7">
    <source>
        <dbReference type="Pfam" id="PF00441"/>
    </source>
</evidence>
<evidence type="ECO:0000259" key="8">
    <source>
        <dbReference type="Pfam" id="PF02770"/>
    </source>
</evidence>
<dbReference type="InterPro" id="IPR046373">
    <property type="entry name" value="Acyl-CoA_Oxase/DH_mid-dom_sf"/>
</dbReference>
<evidence type="ECO:0000256" key="5">
    <source>
        <dbReference type="ARBA" id="ARBA00023002"/>
    </source>
</evidence>
<evidence type="ECO:0000259" key="9">
    <source>
        <dbReference type="Pfam" id="PF02771"/>
    </source>
</evidence>
<evidence type="ECO:0000256" key="4">
    <source>
        <dbReference type="ARBA" id="ARBA00022827"/>
    </source>
</evidence>
<dbReference type="Pfam" id="PF00441">
    <property type="entry name" value="Acyl-CoA_dh_1"/>
    <property type="match status" value="1"/>
</dbReference>
<dbReference type="PANTHER" id="PTHR43292">
    <property type="entry name" value="ACYL-COA DEHYDROGENASE"/>
    <property type="match status" value="1"/>
</dbReference>
<evidence type="ECO:0000256" key="3">
    <source>
        <dbReference type="ARBA" id="ARBA00022630"/>
    </source>
</evidence>
<dbReference type="SUPFAM" id="SSF47203">
    <property type="entry name" value="Acyl-CoA dehydrogenase C-terminal domain-like"/>
    <property type="match status" value="1"/>
</dbReference>
<keyword evidence="5 6" id="KW-0560">Oxidoreductase</keyword>
<dbReference type="GO" id="GO:0016627">
    <property type="term" value="F:oxidoreductase activity, acting on the CH-CH group of donors"/>
    <property type="evidence" value="ECO:0007669"/>
    <property type="project" value="InterPro"/>
</dbReference>
<dbReference type="PANTHER" id="PTHR43292:SF3">
    <property type="entry name" value="ACYL-COA DEHYDROGENASE FADE29"/>
    <property type="match status" value="1"/>
</dbReference>
<dbReference type="EMBL" id="AY458639">
    <property type="protein sequence ID" value="AAR37789.1"/>
    <property type="molecule type" value="Genomic_DNA"/>
</dbReference>
<evidence type="ECO:0000313" key="10">
    <source>
        <dbReference type="EMBL" id="AAR37789.1"/>
    </source>
</evidence>
<proteinExistence type="inferred from homology"/>
<dbReference type="Gene3D" id="1.10.540.10">
    <property type="entry name" value="Acyl-CoA dehydrogenase/oxidase, N-terminal domain"/>
    <property type="match status" value="1"/>
</dbReference>
<dbReference type="GO" id="GO:0050660">
    <property type="term" value="F:flavin adenine dinucleotide binding"/>
    <property type="evidence" value="ECO:0007669"/>
    <property type="project" value="InterPro"/>
</dbReference>
<dbReference type="InterPro" id="IPR052161">
    <property type="entry name" value="Mycobact_Acyl-CoA_DH"/>
</dbReference>
<dbReference type="AlphaFoldDB" id="Q6SH30"/>
<feature type="domain" description="Acyl-CoA oxidase/dehydrogenase middle" evidence="8">
    <location>
        <begin position="132"/>
        <end position="226"/>
    </location>
</feature>
<dbReference type="Pfam" id="PF02770">
    <property type="entry name" value="Acyl-CoA_dh_M"/>
    <property type="match status" value="1"/>
</dbReference>
<feature type="domain" description="Acyl-CoA dehydrogenase/oxidase C-terminal" evidence="7">
    <location>
        <begin position="239"/>
        <end position="394"/>
    </location>
</feature>
<dbReference type="InterPro" id="IPR013786">
    <property type="entry name" value="AcylCoA_DH/ox_N"/>
</dbReference>
<gene>
    <name evidence="10" type="ORF">MBMO_EBAC000-63A02.68</name>
</gene>
<evidence type="ECO:0000256" key="1">
    <source>
        <dbReference type="ARBA" id="ARBA00001974"/>
    </source>
</evidence>
<name>Q6SH30_9BACT</name>
<comment type="cofactor">
    <cofactor evidence="1 6">
        <name>FAD</name>
        <dbReference type="ChEBI" id="CHEBI:57692"/>
    </cofactor>
</comment>
<dbReference type="InterPro" id="IPR006091">
    <property type="entry name" value="Acyl-CoA_Oxase/DH_mid-dom"/>
</dbReference>
<sequence length="404" mass="45130">MKNADTAVSFRREIKSWLQKNCPISQRQPIVQKEQIWGGRNKHFYNDDARQWFEAARDRGFTAPEWPARYGGGGLSADQAAVLREEMQDLGCRPPLYDQGLWMLGPALLVFGTEAQKQQHLPAICRGEIRWAQGYSEPFAGSDLANLQTKAEDDGDFFKVTGSKIWTTRADAADWIFCLVRTDDSGPKQQGISFLLIDLASVGVSIAPIPLLSGDSDFCQTFFDDVRVPKDNLVGQLHGGWAVAKEVLRHERQLMASFESMAEKPKLNIIDLFNEHMGNENAYGISSTDIRSRLASHLMRDSAVKQLGNRIAQQHEVQSVDSRLPLLMKYLSTREVQHKNEIILDILGTRGLSLASPDNPELYDSMVKQWAFDKALTIAGGTSEIQLNIIAKRALELPSASTPE</sequence>
<comment type="similarity">
    <text evidence="2 6">Belongs to the acyl-CoA dehydrogenase family.</text>
</comment>
<organism evidence="10">
    <name type="scientific">uncultured marine bacterium 442</name>
    <dbReference type="NCBI Taxonomy" id="257392"/>
    <lineage>
        <taxon>Bacteria</taxon>
        <taxon>environmental samples</taxon>
    </lineage>
</organism>
<dbReference type="InterPro" id="IPR036250">
    <property type="entry name" value="AcylCo_DH-like_C"/>
</dbReference>
<dbReference type="GO" id="GO:0005886">
    <property type="term" value="C:plasma membrane"/>
    <property type="evidence" value="ECO:0007669"/>
    <property type="project" value="TreeGrafter"/>
</dbReference>
<evidence type="ECO:0000256" key="2">
    <source>
        <dbReference type="ARBA" id="ARBA00009347"/>
    </source>
</evidence>
<keyword evidence="3 6" id="KW-0285">Flavoprotein</keyword>
<dbReference type="Gene3D" id="2.40.110.10">
    <property type="entry name" value="Butyryl-CoA Dehydrogenase, subunit A, domain 2"/>
    <property type="match status" value="1"/>
</dbReference>
<reference evidence="10" key="2">
    <citation type="submission" date="2003-12" db="EMBL/GenBank/DDBJ databases">
        <title>Monterey Bay Coastal Ocean Microbial Observatory environmental clone sequencing.</title>
        <authorList>
            <person name="DeLong E.F."/>
        </authorList>
    </citation>
    <scope>NUCLEOTIDE SEQUENCE</scope>
</reference>
<keyword evidence="4 6" id="KW-0274">FAD</keyword>
<reference evidence="10" key="1">
    <citation type="submission" date="2003-11" db="EMBL/GenBank/DDBJ databases">
        <authorList>
            <person name="Heidelberg J.F."/>
            <person name="Eisen J.A."/>
            <person name="Nelson W.C."/>
            <person name="DeLong E.F."/>
        </authorList>
    </citation>
    <scope>NUCLEOTIDE SEQUENCE</scope>
</reference>
<dbReference type="Pfam" id="PF02771">
    <property type="entry name" value="Acyl-CoA_dh_N"/>
    <property type="match status" value="1"/>
</dbReference>
<accession>Q6SH30</accession>
<dbReference type="InterPro" id="IPR009075">
    <property type="entry name" value="AcylCo_DH/oxidase_C"/>
</dbReference>
<dbReference type="SUPFAM" id="SSF56645">
    <property type="entry name" value="Acyl-CoA dehydrogenase NM domain-like"/>
    <property type="match status" value="1"/>
</dbReference>
<dbReference type="InterPro" id="IPR037069">
    <property type="entry name" value="AcylCoA_DH/ox_N_sf"/>
</dbReference>
<feature type="domain" description="Acyl-CoA dehydrogenase/oxidase N-terminal" evidence="9">
    <location>
        <begin position="50"/>
        <end position="128"/>
    </location>
</feature>
<protein>
    <submittedName>
        <fullName evidence="10">Acyl-CoA dehydrogenase, putative</fullName>
    </submittedName>
</protein>
<evidence type="ECO:0000256" key="6">
    <source>
        <dbReference type="RuleBase" id="RU362125"/>
    </source>
</evidence>